<dbReference type="InterPro" id="IPR008928">
    <property type="entry name" value="6-hairpin_glycosidase_sf"/>
</dbReference>
<proteinExistence type="predicted"/>
<protein>
    <submittedName>
        <fullName evidence="1">Uncharacterized protein</fullName>
    </submittedName>
</protein>
<dbReference type="SUPFAM" id="SSF48208">
    <property type="entry name" value="Six-hairpin glycosidases"/>
    <property type="match status" value="1"/>
</dbReference>
<sequence length="467" mass="50210">MHIETAVRARREILAGLSVGALTAVGGLGLLGGCGATAESAPPQTPSALKTGYDRVYRDMYANWWDSKGRVVPARTLACVIPPSGGQKRWGLPAIGEQPALWMEESYHNFLYWHWKATGSAETARMIASQWDCTRAQFGAPTMAGDGRDATIYASDDAGWVAQYLAQVFEVTKDRSALNALRTMIPATLKRFRDPFTDPVKLPGFSYSRYGILYALPGGDPAGQGTSSVYEVPLAIAALTVFETTRDVSYLQYAVAIFALMQAHFRQSDGVYWGNINIDLRRKPYLVSTQAYFGPPQQGVSAVNILGSMAMGVLAARLYRVTRRREYAAQAATITKGMLKPGIFLHDSTNGFGKVFLSISDPWTDAFFASAFATEVLPLPGTDPDGAWAAALGRTARSILAQRVEGGFYGGNWGGILATPNANGNRSYEEQAAKANDGAGGGQAIPQQIMTSANSASMVQAAMLAER</sequence>
<keyword evidence="2" id="KW-1185">Reference proteome</keyword>
<dbReference type="Proteomes" id="UP000546701">
    <property type="component" value="Unassembled WGS sequence"/>
</dbReference>
<dbReference type="OrthoDB" id="2505409at2"/>
<accession>A0A7W9F1Z1</accession>
<dbReference type="GO" id="GO:0005975">
    <property type="term" value="P:carbohydrate metabolic process"/>
    <property type="evidence" value="ECO:0007669"/>
    <property type="project" value="InterPro"/>
</dbReference>
<dbReference type="EMBL" id="JACIJR010000005">
    <property type="protein sequence ID" value="MBB5729828.1"/>
    <property type="molecule type" value="Genomic_DNA"/>
</dbReference>
<dbReference type="Gene3D" id="1.50.10.20">
    <property type="match status" value="1"/>
</dbReference>
<dbReference type="AlphaFoldDB" id="A0A7W9F1Z1"/>
<dbReference type="RefSeq" id="WP_157176018.1">
    <property type="nucleotide sequence ID" value="NZ_BMJP01000003.1"/>
</dbReference>
<evidence type="ECO:0000313" key="2">
    <source>
        <dbReference type="Proteomes" id="UP000546701"/>
    </source>
</evidence>
<gene>
    <name evidence="1" type="ORF">FHS99_002324</name>
</gene>
<evidence type="ECO:0000313" key="1">
    <source>
        <dbReference type="EMBL" id="MBB5729828.1"/>
    </source>
</evidence>
<reference evidence="1 2" key="1">
    <citation type="submission" date="2020-08" db="EMBL/GenBank/DDBJ databases">
        <title>Genomic Encyclopedia of Type Strains, Phase IV (KMG-IV): sequencing the most valuable type-strain genomes for metagenomic binning, comparative biology and taxonomic classification.</title>
        <authorList>
            <person name="Goeker M."/>
        </authorList>
    </citation>
    <scope>NUCLEOTIDE SEQUENCE [LARGE SCALE GENOMIC DNA]</scope>
    <source>
        <strain evidence="1 2">DSM 103336</strain>
    </source>
</reference>
<comment type="caution">
    <text evidence="1">The sequence shown here is derived from an EMBL/GenBank/DDBJ whole genome shotgun (WGS) entry which is preliminary data.</text>
</comment>
<name>A0A7W9F1Z1_9SPHN</name>
<organism evidence="1 2">
    <name type="scientific">Sphingomonas prati</name>
    <dbReference type="NCBI Taxonomy" id="1843237"/>
    <lineage>
        <taxon>Bacteria</taxon>
        <taxon>Pseudomonadati</taxon>
        <taxon>Pseudomonadota</taxon>
        <taxon>Alphaproteobacteria</taxon>
        <taxon>Sphingomonadales</taxon>
        <taxon>Sphingomonadaceae</taxon>
        <taxon>Sphingomonas</taxon>
    </lineage>
</organism>